<keyword evidence="3" id="KW-0802">TPR repeat</keyword>
<dbReference type="PANTHER" id="PTHR10271:SF14">
    <property type="entry name" value="INTERFERON-INDUCED PROTEIN WITH TETRATRICOPEPTIDE REPEATS-RELATED"/>
    <property type="match status" value="1"/>
</dbReference>
<dbReference type="SUPFAM" id="SSF48452">
    <property type="entry name" value="TPR-like"/>
    <property type="match status" value="1"/>
</dbReference>
<evidence type="ECO:0000256" key="1">
    <source>
        <dbReference type="ARBA" id="ARBA00022588"/>
    </source>
</evidence>
<evidence type="ECO:0000256" key="3">
    <source>
        <dbReference type="ARBA" id="ARBA00022803"/>
    </source>
</evidence>
<dbReference type="AlphaFoldDB" id="A0AA88TGI6"/>
<comment type="similarity">
    <text evidence="5">Belongs to the IFIT family.</text>
</comment>
<dbReference type="GO" id="GO:0045087">
    <property type="term" value="P:innate immune response"/>
    <property type="evidence" value="ECO:0007669"/>
    <property type="project" value="UniProtKB-KW"/>
</dbReference>
<organism evidence="7 8">
    <name type="scientific">Cirrhinus molitorella</name>
    <name type="common">mud carp</name>
    <dbReference type="NCBI Taxonomy" id="172907"/>
    <lineage>
        <taxon>Eukaryota</taxon>
        <taxon>Metazoa</taxon>
        <taxon>Chordata</taxon>
        <taxon>Craniata</taxon>
        <taxon>Vertebrata</taxon>
        <taxon>Euteleostomi</taxon>
        <taxon>Actinopterygii</taxon>
        <taxon>Neopterygii</taxon>
        <taxon>Teleostei</taxon>
        <taxon>Ostariophysi</taxon>
        <taxon>Cypriniformes</taxon>
        <taxon>Cyprinidae</taxon>
        <taxon>Labeoninae</taxon>
        <taxon>Labeonini</taxon>
        <taxon>Cirrhinus</taxon>
    </lineage>
</organism>
<keyword evidence="1" id="KW-0399">Innate immunity</keyword>
<dbReference type="Gene3D" id="1.25.40.10">
    <property type="entry name" value="Tetratricopeptide repeat domain"/>
    <property type="match status" value="3"/>
</dbReference>
<evidence type="ECO:0000256" key="4">
    <source>
        <dbReference type="ARBA" id="ARBA00022859"/>
    </source>
</evidence>
<keyword evidence="8" id="KW-1185">Reference proteome</keyword>
<dbReference type="PANTHER" id="PTHR10271">
    <property type="entry name" value="INTERFERON-INDUCED PROTEIN WITH TETRATRICOPEPTIDE REPEATS"/>
    <property type="match status" value="1"/>
</dbReference>
<dbReference type="FunFam" id="1.25.40.10:FF:000036">
    <property type="entry name" value="interferon-induced protein with tetratricopeptide repeats 5"/>
    <property type="match status" value="1"/>
</dbReference>
<dbReference type="Pfam" id="PF13181">
    <property type="entry name" value="TPR_8"/>
    <property type="match status" value="1"/>
</dbReference>
<evidence type="ECO:0000256" key="5">
    <source>
        <dbReference type="ARBA" id="ARBA00038336"/>
    </source>
</evidence>
<dbReference type="GO" id="GO:0005829">
    <property type="term" value="C:cytosol"/>
    <property type="evidence" value="ECO:0007669"/>
    <property type="project" value="TreeGrafter"/>
</dbReference>
<accession>A0AA88TGI6</accession>
<evidence type="ECO:0000256" key="6">
    <source>
        <dbReference type="SAM" id="MobiDB-lite"/>
    </source>
</evidence>
<evidence type="ECO:0000313" key="7">
    <source>
        <dbReference type="EMBL" id="KAK2878831.1"/>
    </source>
</evidence>
<comment type="caution">
    <text evidence="7">The sequence shown here is derived from an EMBL/GenBank/DDBJ whole genome shotgun (WGS) entry which is preliminary data.</text>
</comment>
<feature type="region of interest" description="Disordered" evidence="6">
    <location>
        <begin position="1"/>
        <end position="52"/>
    </location>
</feature>
<sequence length="337" mass="38862">MTPGKSAEVLAGDDEGRPRRLGRRVTVRGVPRPRDGAWGARERSGPGAGEETRGEYISRWFDSHKEQVSTARRNISQTRQLTIIMDLKQHLQKLECHFTWDLGQYRNELQGLRRNIQDILEQGCNRLVHHYNLLSYIQQTLGSDTEALDYLKKAESVMQEQGTEEAAVRLQVNKANLAWVYFLMGDMDKSKAYLEGVKRLQRMHPAPPKCTLHPEVSAEKGWTLMKFNKTKKYQAIDYFKMALKAEPERNEWHKEALRYLREAESVMQEQGTEEAGVWLQVNKANLAWTYFLMGEIDKSKGYLEEVERLQGMHPAPPEFTLHPEVSGEKSLTLVKFS</sequence>
<evidence type="ECO:0000313" key="8">
    <source>
        <dbReference type="Proteomes" id="UP001187343"/>
    </source>
</evidence>
<dbReference type="InterPro" id="IPR019734">
    <property type="entry name" value="TPR_rpt"/>
</dbReference>
<dbReference type="EMBL" id="JAUYZG010000019">
    <property type="protein sequence ID" value="KAK2878831.1"/>
    <property type="molecule type" value="Genomic_DNA"/>
</dbReference>
<keyword evidence="4" id="KW-0391">Immunity</keyword>
<name>A0AA88TGI6_9TELE</name>
<feature type="compositionally biased region" description="Basic and acidic residues" evidence="6">
    <location>
        <begin position="32"/>
        <end position="52"/>
    </location>
</feature>
<dbReference type="InterPro" id="IPR011990">
    <property type="entry name" value="TPR-like_helical_dom_sf"/>
</dbReference>
<protein>
    <submittedName>
        <fullName evidence="7">Uncharacterized protein</fullName>
    </submittedName>
</protein>
<keyword evidence="2" id="KW-0677">Repeat</keyword>
<dbReference type="Proteomes" id="UP001187343">
    <property type="component" value="Unassembled WGS sequence"/>
</dbReference>
<evidence type="ECO:0000256" key="2">
    <source>
        <dbReference type="ARBA" id="ARBA00022737"/>
    </source>
</evidence>
<reference evidence="7" key="1">
    <citation type="submission" date="2023-08" db="EMBL/GenBank/DDBJ databases">
        <title>Chromosome-level Genome Assembly of mud carp (Cirrhinus molitorella).</title>
        <authorList>
            <person name="Liu H."/>
        </authorList>
    </citation>
    <scope>NUCLEOTIDE SEQUENCE</scope>
    <source>
        <strain evidence="7">Prfri</strain>
        <tissue evidence="7">Muscle</tissue>
    </source>
</reference>
<gene>
    <name evidence="7" type="ORF">Q8A67_019622</name>
</gene>
<dbReference type="GO" id="GO:0051607">
    <property type="term" value="P:defense response to virus"/>
    <property type="evidence" value="ECO:0007669"/>
    <property type="project" value="TreeGrafter"/>
</dbReference>
<proteinExistence type="inferred from homology"/>